<protein>
    <submittedName>
        <fullName evidence="2">Uncharacterized protein</fullName>
    </submittedName>
</protein>
<accession>A0AAF3FQ46</accession>
<organism evidence="1 2">
    <name type="scientific">Mesorhabditis belari</name>
    <dbReference type="NCBI Taxonomy" id="2138241"/>
    <lineage>
        <taxon>Eukaryota</taxon>
        <taxon>Metazoa</taxon>
        <taxon>Ecdysozoa</taxon>
        <taxon>Nematoda</taxon>
        <taxon>Chromadorea</taxon>
        <taxon>Rhabditida</taxon>
        <taxon>Rhabditina</taxon>
        <taxon>Rhabditomorpha</taxon>
        <taxon>Rhabditoidea</taxon>
        <taxon>Rhabditidae</taxon>
        <taxon>Mesorhabditinae</taxon>
        <taxon>Mesorhabditis</taxon>
    </lineage>
</organism>
<keyword evidence="1" id="KW-1185">Reference proteome</keyword>
<evidence type="ECO:0000313" key="2">
    <source>
        <dbReference type="WBParaSite" id="MBELARI_LOCUS9319"/>
    </source>
</evidence>
<evidence type="ECO:0000313" key="1">
    <source>
        <dbReference type="Proteomes" id="UP000887575"/>
    </source>
</evidence>
<sequence>MLIFVSNLPVRFPITIPCKFTNRRSDTFTITRYRVLTTARCFSCMSRLYEAIWPVLANIYKKPRNSLTSATTILLIRQGSPL</sequence>
<dbReference type="Proteomes" id="UP000887575">
    <property type="component" value="Unassembled WGS sequence"/>
</dbReference>
<name>A0AAF3FQ46_9BILA</name>
<dbReference type="AlphaFoldDB" id="A0AAF3FQ46"/>
<reference evidence="2" key="1">
    <citation type="submission" date="2024-02" db="UniProtKB">
        <authorList>
            <consortium name="WormBaseParasite"/>
        </authorList>
    </citation>
    <scope>IDENTIFICATION</scope>
</reference>
<dbReference type="WBParaSite" id="MBELARI_LOCUS9319">
    <property type="protein sequence ID" value="MBELARI_LOCUS9319"/>
    <property type="gene ID" value="MBELARI_LOCUS9319"/>
</dbReference>
<proteinExistence type="predicted"/>